<dbReference type="PANTHER" id="PTHR22912:SF151">
    <property type="entry name" value="DIHYDROLIPOYL DEHYDROGENASE, MITOCHONDRIAL"/>
    <property type="match status" value="1"/>
</dbReference>
<dbReference type="Pfam" id="PF02852">
    <property type="entry name" value="Pyr_redox_dim"/>
    <property type="match status" value="1"/>
</dbReference>
<keyword evidence="7" id="KW-1015">Disulfide bond</keyword>
<feature type="active site" description="Proton acceptor" evidence="10">
    <location>
        <position position="437"/>
    </location>
</feature>
<feature type="domain" description="FAD/NAD(P)-binding" evidence="15">
    <location>
        <begin position="4"/>
        <end position="321"/>
    </location>
</feature>
<dbReference type="InterPro" id="IPR012999">
    <property type="entry name" value="Pyr_OxRdtase_I_AS"/>
</dbReference>
<dbReference type="Gene3D" id="3.30.390.30">
    <property type="match status" value="1"/>
</dbReference>
<protein>
    <recommendedName>
        <fullName evidence="2 13">Dihydrolipoyl dehydrogenase</fullName>
        <ecNumber evidence="2 13">1.8.1.4</ecNumber>
    </recommendedName>
</protein>
<dbReference type="Pfam" id="PF07992">
    <property type="entry name" value="Pyr_redox_2"/>
    <property type="match status" value="1"/>
</dbReference>
<dbReference type="InterPro" id="IPR050151">
    <property type="entry name" value="Class-I_Pyr_Nuc-Dis_Oxidored"/>
</dbReference>
<keyword evidence="4 11" id="KW-0274">FAD</keyword>
<dbReference type="InterPro" id="IPR001100">
    <property type="entry name" value="Pyr_nuc-diS_OxRdtase"/>
</dbReference>
<feature type="binding site" evidence="11">
    <location>
        <begin position="177"/>
        <end position="184"/>
    </location>
    <ligand>
        <name>NAD(+)</name>
        <dbReference type="ChEBI" id="CHEBI:57540"/>
    </ligand>
</feature>
<evidence type="ECO:0000256" key="8">
    <source>
        <dbReference type="ARBA" id="ARBA00023284"/>
    </source>
</evidence>
<feature type="disulfide bond" description="Redox-active" evidence="12">
    <location>
        <begin position="41"/>
        <end position="46"/>
    </location>
</feature>
<dbReference type="FunFam" id="3.30.390.30:FF:000001">
    <property type="entry name" value="Dihydrolipoyl dehydrogenase"/>
    <property type="match status" value="1"/>
</dbReference>
<comment type="cofactor">
    <cofactor evidence="11 13">
        <name>FAD</name>
        <dbReference type="ChEBI" id="CHEBI:57692"/>
    </cofactor>
    <text evidence="11 13">Binds 1 FAD per subunit.</text>
</comment>
<feature type="domain" description="Pyridine nucleotide-disulphide oxidoreductase dimerisation" evidence="14">
    <location>
        <begin position="340"/>
        <end position="447"/>
    </location>
</feature>
<dbReference type="InterPro" id="IPR016156">
    <property type="entry name" value="FAD/NAD-linked_Rdtase_dimer_sf"/>
</dbReference>
<dbReference type="PROSITE" id="PS00076">
    <property type="entry name" value="PYRIDINE_REDOX_1"/>
    <property type="match status" value="1"/>
</dbReference>
<comment type="similarity">
    <text evidence="1 13">Belongs to the class-I pyridine nucleotide-disulfide oxidoreductase family.</text>
</comment>
<dbReference type="GO" id="GO:0006103">
    <property type="term" value="P:2-oxoglutarate metabolic process"/>
    <property type="evidence" value="ECO:0007669"/>
    <property type="project" value="TreeGrafter"/>
</dbReference>
<evidence type="ECO:0000256" key="4">
    <source>
        <dbReference type="ARBA" id="ARBA00022827"/>
    </source>
</evidence>
<dbReference type="GO" id="GO:0004148">
    <property type="term" value="F:dihydrolipoyl dehydrogenase (NADH) activity"/>
    <property type="evidence" value="ECO:0007669"/>
    <property type="project" value="UniProtKB-EC"/>
</dbReference>
<proteinExistence type="inferred from homology"/>
<dbReference type="SUPFAM" id="SSF51905">
    <property type="entry name" value="FAD/NAD(P)-binding domain"/>
    <property type="match status" value="1"/>
</dbReference>
<comment type="catalytic activity">
    <reaction evidence="9 13">
        <text>N(6)-[(R)-dihydrolipoyl]-L-lysyl-[protein] + NAD(+) = N(6)-[(R)-lipoyl]-L-lysyl-[protein] + NADH + H(+)</text>
        <dbReference type="Rhea" id="RHEA:15045"/>
        <dbReference type="Rhea" id="RHEA-COMP:10474"/>
        <dbReference type="Rhea" id="RHEA-COMP:10475"/>
        <dbReference type="ChEBI" id="CHEBI:15378"/>
        <dbReference type="ChEBI" id="CHEBI:57540"/>
        <dbReference type="ChEBI" id="CHEBI:57945"/>
        <dbReference type="ChEBI" id="CHEBI:83099"/>
        <dbReference type="ChEBI" id="CHEBI:83100"/>
        <dbReference type="EC" id="1.8.1.4"/>
    </reaction>
</comment>
<keyword evidence="3 13" id="KW-0285">Flavoprotein</keyword>
<dbReference type="Proteomes" id="UP000191663">
    <property type="component" value="Unassembled WGS sequence"/>
</dbReference>
<dbReference type="NCBIfam" id="TIGR01350">
    <property type="entry name" value="lipoamide_DH"/>
    <property type="match status" value="1"/>
</dbReference>
<evidence type="ECO:0000256" key="1">
    <source>
        <dbReference type="ARBA" id="ARBA00007532"/>
    </source>
</evidence>
<feature type="binding site" evidence="11">
    <location>
        <position position="50"/>
    </location>
    <ligand>
        <name>FAD</name>
        <dbReference type="ChEBI" id="CHEBI:57692"/>
    </ligand>
</feature>
<dbReference type="PANTHER" id="PTHR22912">
    <property type="entry name" value="DISULFIDE OXIDOREDUCTASE"/>
    <property type="match status" value="1"/>
</dbReference>
<dbReference type="EMBL" id="MUKB01000073">
    <property type="protein sequence ID" value="OPX17827.1"/>
    <property type="molecule type" value="Genomic_DNA"/>
</dbReference>
<feature type="binding site" evidence="11">
    <location>
        <position position="200"/>
    </location>
    <ligand>
        <name>NAD(+)</name>
        <dbReference type="ChEBI" id="CHEBI:57540"/>
    </ligand>
</feature>
<dbReference type="PRINTS" id="PR00368">
    <property type="entry name" value="FADPNR"/>
</dbReference>
<evidence type="ECO:0000256" key="7">
    <source>
        <dbReference type="ARBA" id="ARBA00023157"/>
    </source>
</evidence>
<dbReference type="InterPro" id="IPR004099">
    <property type="entry name" value="Pyr_nucl-diS_OxRdtase_dimer"/>
</dbReference>
<evidence type="ECO:0000313" key="17">
    <source>
        <dbReference type="Proteomes" id="UP000191663"/>
    </source>
</evidence>
<dbReference type="InterPro" id="IPR023753">
    <property type="entry name" value="FAD/NAD-binding_dom"/>
</dbReference>
<keyword evidence="5 13" id="KW-0560">Oxidoreductase</keyword>
<evidence type="ECO:0000256" key="3">
    <source>
        <dbReference type="ARBA" id="ARBA00022630"/>
    </source>
</evidence>
<evidence type="ECO:0000256" key="13">
    <source>
        <dbReference type="RuleBase" id="RU003692"/>
    </source>
</evidence>
<feature type="binding site" evidence="11">
    <location>
        <position position="306"/>
    </location>
    <ligand>
        <name>FAD</name>
        <dbReference type="ChEBI" id="CHEBI:57692"/>
    </ligand>
</feature>
<name>A0A1V4QFS4_UNCW3</name>
<dbReference type="GO" id="GO:0050660">
    <property type="term" value="F:flavin adenine dinucleotide binding"/>
    <property type="evidence" value="ECO:0007669"/>
    <property type="project" value="InterPro"/>
</dbReference>
<evidence type="ECO:0000256" key="12">
    <source>
        <dbReference type="PIRSR" id="PIRSR000350-4"/>
    </source>
</evidence>
<dbReference type="InterPro" id="IPR036188">
    <property type="entry name" value="FAD/NAD-bd_sf"/>
</dbReference>
<sequence length="461" mass="50645">MKTYDVIIIGAGPAGYPSAIRLAQLKKKVLVIEKADIGGLCLNRGCIPTKALTYALGFKNQIEKAKKFGFQGDFRLDIETLKNWKDGVVKRLRTGVEYLFKKNGVDYIQGIAQLINTNQVHLTGSSEEDLYEAENIIIATGTEVKPLPSIDFDHKLIIDTDDALNLKKIPKSLLIIGAGASGLEMATIYSLLNCKVTVAEMMNQILPGMERELCEILHRILKKQGIEIYLNTYIESAKISEGRTEVDIKIGDTIQKRYFDSILVTVGRRPADTTFKGIGIKLDNNGFIEITEDMRTNIKNIYAIGDITGPPLLAHKATRQGIIATNIINGQKTSLKKTAIPSCVFTQPPFSAVGLTEEQARKMGYSIRIGRFPYRASGKALAMAEPEGMIKIVGNEEGKLLGLHILGAESPNLIGEACLAISKGLKVKDLAETIHPHPTLGEMIAEASDNFYHRAIHILNE</sequence>
<accession>A0A1V4QFS4</accession>
<feature type="binding site" evidence="11">
    <location>
        <position position="267"/>
    </location>
    <ligand>
        <name>NAD(+)</name>
        <dbReference type="ChEBI" id="CHEBI:57540"/>
    </ligand>
</feature>
<evidence type="ECO:0000256" key="10">
    <source>
        <dbReference type="PIRSR" id="PIRSR000350-2"/>
    </source>
</evidence>
<dbReference type="GO" id="GO:0005737">
    <property type="term" value="C:cytoplasm"/>
    <property type="evidence" value="ECO:0007669"/>
    <property type="project" value="UniProtKB-ARBA"/>
</dbReference>
<dbReference type="AlphaFoldDB" id="A0A1V4QFS4"/>
<evidence type="ECO:0000259" key="14">
    <source>
        <dbReference type="Pfam" id="PF02852"/>
    </source>
</evidence>
<dbReference type="PIRSF" id="PIRSF000350">
    <property type="entry name" value="Mercury_reductase_MerA"/>
    <property type="match status" value="1"/>
</dbReference>
<keyword evidence="6 11" id="KW-0520">NAD</keyword>
<gene>
    <name evidence="16" type="ORF">BXT86_04445</name>
</gene>
<dbReference type="SUPFAM" id="SSF55424">
    <property type="entry name" value="FAD/NAD-linked reductases, dimerisation (C-terminal) domain"/>
    <property type="match status" value="1"/>
</dbReference>
<dbReference type="EC" id="1.8.1.4" evidence="2 13"/>
<evidence type="ECO:0000256" key="5">
    <source>
        <dbReference type="ARBA" id="ARBA00023002"/>
    </source>
</evidence>
<dbReference type="Gene3D" id="3.50.50.60">
    <property type="entry name" value="FAD/NAD(P)-binding domain"/>
    <property type="match status" value="2"/>
</dbReference>
<keyword evidence="8 13" id="KW-0676">Redox-active center</keyword>
<organism evidence="16 17">
    <name type="scientific">candidate division WOR-3 bacterium 4484_100</name>
    <dbReference type="NCBI Taxonomy" id="1936077"/>
    <lineage>
        <taxon>Bacteria</taxon>
        <taxon>Bacteria division WOR-3</taxon>
    </lineage>
</organism>
<evidence type="ECO:0000256" key="6">
    <source>
        <dbReference type="ARBA" id="ARBA00023027"/>
    </source>
</evidence>
<comment type="miscellaneous">
    <text evidence="13">The active site is a redox-active disulfide bond.</text>
</comment>
<dbReference type="PRINTS" id="PR00411">
    <property type="entry name" value="PNDRDTASEI"/>
</dbReference>
<evidence type="ECO:0000259" key="15">
    <source>
        <dbReference type="Pfam" id="PF07992"/>
    </source>
</evidence>
<keyword evidence="11" id="KW-0547">Nucleotide-binding</keyword>
<evidence type="ECO:0000313" key="16">
    <source>
        <dbReference type="EMBL" id="OPX17827.1"/>
    </source>
</evidence>
<reference evidence="17" key="1">
    <citation type="submission" date="2017-01" db="EMBL/GenBank/DDBJ databases">
        <title>Novel pathways for hydrocarbon cycling and metabolic interdependencies in hydrothermal sediment communities.</title>
        <authorList>
            <person name="Dombrowski N."/>
            <person name="Seitz K."/>
            <person name="Teske A."/>
            <person name="Baker B."/>
        </authorList>
    </citation>
    <scope>NUCLEOTIDE SEQUENCE [LARGE SCALE GENOMIC DNA]</scope>
</reference>
<evidence type="ECO:0000256" key="11">
    <source>
        <dbReference type="PIRSR" id="PIRSR000350-3"/>
    </source>
</evidence>
<evidence type="ECO:0000256" key="9">
    <source>
        <dbReference type="ARBA" id="ARBA00049187"/>
    </source>
</evidence>
<dbReference type="InterPro" id="IPR006258">
    <property type="entry name" value="Lipoamide_DH"/>
</dbReference>
<evidence type="ECO:0000256" key="2">
    <source>
        <dbReference type="ARBA" id="ARBA00012608"/>
    </source>
</evidence>
<comment type="caution">
    <text evidence="16">The sequence shown here is derived from an EMBL/GenBank/DDBJ whole genome shotgun (WGS) entry which is preliminary data.</text>
</comment>